<dbReference type="Proteomes" id="UP001154015">
    <property type="component" value="Unassembled WGS sequence"/>
</dbReference>
<dbReference type="Pfam" id="PF04883">
    <property type="entry name" value="HK97-gp10_like"/>
    <property type="match status" value="1"/>
</dbReference>
<dbReference type="InterPro" id="IPR010064">
    <property type="entry name" value="HK97-gp10_tail"/>
</dbReference>
<dbReference type="EMBL" id="CAKXYP010000025">
    <property type="protein sequence ID" value="CAH9419482.1"/>
    <property type="molecule type" value="Genomic_DNA"/>
</dbReference>
<protein>
    <recommendedName>
        <fullName evidence="4">HK97 gp10 family phage protein</fullName>
    </recommendedName>
</protein>
<proteinExistence type="predicted"/>
<evidence type="ECO:0008006" key="4">
    <source>
        <dbReference type="Google" id="ProtNLM"/>
    </source>
</evidence>
<comment type="caution">
    <text evidence="2">The sequence shown here is derived from an EMBL/GenBank/DDBJ whole genome shotgun (WGS) entry which is preliminary data.</text>
</comment>
<name>A0ABM9H743_STRGL</name>
<evidence type="ECO:0000313" key="3">
    <source>
        <dbReference type="Proteomes" id="UP001154015"/>
    </source>
</evidence>
<evidence type="ECO:0000256" key="1">
    <source>
        <dbReference type="SAM" id="MobiDB-lite"/>
    </source>
</evidence>
<keyword evidence="3" id="KW-1185">Reference proteome</keyword>
<evidence type="ECO:0000313" key="2">
    <source>
        <dbReference type="EMBL" id="CAH9419482.1"/>
    </source>
</evidence>
<gene>
    <name evidence="2" type="ORF">SGL43_06537</name>
</gene>
<feature type="region of interest" description="Disordered" evidence="1">
    <location>
        <begin position="43"/>
        <end position="72"/>
    </location>
</feature>
<sequence length="110" mass="12013">MMPARFKMSKKGVGQLLRSRMIQADMLGRAEAIEDAAIAIAPVGGPSDPHPGRYKSSFKVTTTTRGGRRKDRATATVTNTAYYARWVEYGTEKVRPHHVLLRAAQAGGGR</sequence>
<organism evidence="2 3">
    <name type="scientific">Streptomyces globisporus</name>
    <dbReference type="NCBI Taxonomy" id="1908"/>
    <lineage>
        <taxon>Bacteria</taxon>
        <taxon>Bacillati</taxon>
        <taxon>Actinomycetota</taxon>
        <taxon>Actinomycetes</taxon>
        <taxon>Kitasatosporales</taxon>
        <taxon>Streptomycetaceae</taxon>
        <taxon>Streptomyces</taxon>
    </lineage>
</organism>
<accession>A0ABM9H743</accession>
<reference evidence="2" key="1">
    <citation type="submission" date="2022-03" db="EMBL/GenBank/DDBJ databases">
        <authorList>
            <person name="Leyn A S."/>
        </authorList>
    </citation>
    <scope>NUCLEOTIDE SEQUENCE</scope>
    <source>
        <strain evidence="2">Streptomyces globisporus 4-3</strain>
    </source>
</reference>